<accession>A0A1H2S0W2</accession>
<sequence length="587" mass="67524">MSRHLKCAPHEGDVRFTIGVHPDPGVPDYGLKPYYAMDSLIKEWGDRWETEGKPTRDIEFNGETWATCFDYSESGLDAWDNPEFQIQNVREFQFYFVAKNSPTYEGKRADRDKRVKGGTITVRPRWPNLTSDGEPVSVPDYGAPYIDVQVQASNLPHEEYLTLVKRVMDAYGIAARYFDQPHPDSHISDLAYYVRLYREDSGPLYAPDGPIARCHTLIQGDRSGYRKHVEDNTKLPGYYVTATVEDEKADQLVRGHGLGKELKHYYPNHPKNYEPDHPMYHPKFEVAYQTSRTEETVRWDDLDDARRELEETILNCLDWCGLATSADSSVFVDFDPFWDVRDTTEARKFVQCPLPKIEDDQEHRVMQLWGDMTAADRDVTELLLTDGGKVSPQAAAERTGYTYRTIRTVIDRMEGLIEHTYGELELSSKKIQQELLKRVRAAGDRFEQEIGSAAMELADAAEERARSRWARVRREYAITETDADDCRKLLKVGYTPADFEEARNILREIQTAYTQCVEDNTYGIHVIVEMADGGRERFRDLSKAFRTAYRSGDYRRQERAAEKARDGFDFEAWKAAGCPPADEWRGG</sequence>
<evidence type="ECO:0000313" key="3">
    <source>
        <dbReference type="Proteomes" id="UP000182573"/>
    </source>
</evidence>
<dbReference type="Proteomes" id="UP000182573">
    <property type="component" value="Unassembled WGS sequence"/>
</dbReference>
<reference evidence="2 3" key="1">
    <citation type="submission" date="2016-10" db="EMBL/GenBank/DDBJ databases">
        <authorList>
            <person name="de Groot N.N."/>
        </authorList>
    </citation>
    <scope>NUCLEOTIDE SEQUENCE [LARGE SCALE GENOMIC DNA]</scope>
    <source>
        <strain evidence="2 3">DSM 3756</strain>
    </source>
</reference>
<protein>
    <recommendedName>
        <fullName evidence="1">DUF7845 domain-containing protein</fullName>
    </recommendedName>
</protein>
<proteinExistence type="predicted"/>
<dbReference type="RefSeq" id="WP_139175268.1">
    <property type="nucleotide sequence ID" value="NZ_FNOF01000002.1"/>
</dbReference>
<dbReference type="AlphaFoldDB" id="A0A1H2S0W2"/>
<feature type="domain" description="DUF7845" evidence="1">
    <location>
        <begin position="5"/>
        <end position="340"/>
    </location>
</feature>
<name>A0A1H2S0W2_HALVA</name>
<dbReference type="Pfam" id="PF25227">
    <property type="entry name" value="DUF7845"/>
    <property type="match status" value="1"/>
</dbReference>
<organism evidence="2 3">
    <name type="scientific">Haloarcula vallismortis</name>
    <name type="common">Halobacterium vallismortis</name>
    <dbReference type="NCBI Taxonomy" id="28442"/>
    <lineage>
        <taxon>Archaea</taxon>
        <taxon>Methanobacteriati</taxon>
        <taxon>Methanobacteriota</taxon>
        <taxon>Stenosarchaea group</taxon>
        <taxon>Halobacteria</taxon>
        <taxon>Halobacteriales</taxon>
        <taxon>Haloarculaceae</taxon>
        <taxon>Haloarcula</taxon>
    </lineage>
</organism>
<dbReference type="EMBL" id="FNOF01000002">
    <property type="protein sequence ID" value="SDW25243.1"/>
    <property type="molecule type" value="Genomic_DNA"/>
</dbReference>
<dbReference type="STRING" id="28442.SAMN05443574_102137"/>
<evidence type="ECO:0000313" key="2">
    <source>
        <dbReference type="EMBL" id="SDW25243.1"/>
    </source>
</evidence>
<evidence type="ECO:0000259" key="1">
    <source>
        <dbReference type="Pfam" id="PF25227"/>
    </source>
</evidence>
<dbReference type="InterPro" id="IPR057167">
    <property type="entry name" value="DUF7845"/>
</dbReference>
<gene>
    <name evidence="2" type="ORF">SAMN05443574_102137</name>
</gene>